<name>A0A2P6RQU8_ROSCH</name>
<sequence>MTGRRLLCCHSLLGIYCFRRWHTSPSGCILAGLSSFMFSRTSPREGSLVGFCQSCFSLLGGSKFTIWRSN</sequence>
<organism evidence="1 2">
    <name type="scientific">Rosa chinensis</name>
    <name type="common">China rose</name>
    <dbReference type="NCBI Taxonomy" id="74649"/>
    <lineage>
        <taxon>Eukaryota</taxon>
        <taxon>Viridiplantae</taxon>
        <taxon>Streptophyta</taxon>
        <taxon>Embryophyta</taxon>
        <taxon>Tracheophyta</taxon>
        <taxon>Spermatophyta</taxon>
        <taxon>Magnoliopsida</taxon>
        <taxon>eudicotyledons</taxon>
        <taxon>Gunneridae</taxon>
        <taxon>Pentapetalae</taxon>
        <taxon>rosids</taxon>
        <taxon>fabids</taxon>
        <taxon>Rosales</taxon>
        <taxon>Rosaceae</taxon>
        <taxon>Rosoideae</taxon>
        <taxon>Rosoideae incertae sedis</taxon>
        <taxon>Rosa</taxon>
    </lineage>
</organism>
<dbReference type="Gramene" id="PRQ48819">
    <property type="protein sequence ID" value="PRQ48819"/>
    <property type="gene ID" value="RchiOBHm_Chr2g0114981"/>
</dbReference>
<accession>A0A2P6RQU8</accession>
<dbReference type="Proteomes" id="UP000238479">
    <property type="component" value="Chromosome 2"/>
</dbReference>
<reference evidence="1 2" key="1">
    <citation type="journal article" date="2018" name="Nat. Genet.">
        <title>The Rosa genome provides new insights in the design of modern roses.</title>
        <authorList>
            <person name="Bendahmane M."/>
        </authorList>
    </citation>
    <scope>NUCLEOTIDE SEQUENCE [LARGE SCALE GENOMIC DNA]</scope>
    <source>
        <strain evidence="2">cv. Old Blush</strain>
    </source>
</reference>
<protein>
    <submittedName>
        <fullName evidence="1">Uncharacterized protein</fullName>
    </submittedName>
</protein>
<keyword evidence="2" id="KW-1185">Reference proteome</keyword>
<dbReference type="EMBL" id="PDCK01000040">
    <property type="protein sequence ID" value="PRQ48819.1"/>
    <property type="molecule type" value="Genomic_DNA"/>
</dbReference>
<evidence type="ECO:0000313" key="2">
    <source>
        <dbReference type="Proteomes" id="UP000238479"/>
    </source>
</evidence>
<gene>
    <name evidence="1" type="ORF">RchiOBHm_Chr2g0114981</name>
</gene>
<proteinExistence type="predicted"/>
<evidence type="ECO:0000313" key="1">
    <source>
        <dbReference type="EMBL" id="PRQ48819.1"/>
    </source>
</evidence>
<dbReference type="AlphaFoldDB" id="A0A2P6RQU8"/>
<comment type="caution">
    <text evidence="1">The sequence shown here is derived from an EMBL/GenBank/DDBJ whole genome shotgun (WGS) entry which is preliminary data.</text>
</comment>